<feature type="transmembrane region" description="Helical" evidence="1">
    <location>
        <begin position="61"/>
        <end position="81"/>
    </location>
</feature>
<accession>A0ABW4D3M5</accession>
<dbReference type="Proteomes" id="UP001597189">
    <property type="component" value="Unassembled WGS sequence"/>
</dbReference>
<feature type="transmembrane region" description="Helical" evidence="1">
    <location>
        <begin position="6"/>
        <end position="25"/>
    </location>
</feature>
<evidence type="ECO:0000313" key="3">
    <source>
        <dbReference type="Proteomes" id="UP001597189"/>
    </source>
</evidence>
<gene>
    <name evidence="2" type="ORF">ACFQ44_10565</name>
</gene>
<keyword evidence="1" id="KW-0472">Membrane</keyword>
<keyword evidence="1" id="KW-1133">Transmembrane helix</keyword>
<proteinExistence type="predicted"/>
<keyword evidence="1" id="KW-0812">Transmembrane</keyword>
<evidence type="ECO:0000313" key="2">
    <source>
        <dbReference type="EMBL" id="MFD1456109.1"/>
    </source>
</evidence>
<reference evidence="3" key="1">
    <citation type="journal article" date="2019" name="Int. J. Syst. Evol. Microbiol.">
        <title>The Global Catalogue of Microorganisms (GCM) 10K type strain sequencing project: providing services to taxonomists for standard genome sequencing and annotation.</title>
        <authorList>
            <consortium name="The Broad Institute Genomics Platform"/>
            <consortium name="The Broad Institute Genome Sequencing Center for Infectious Disease"/>
            <person name="Wu L."/>
            <person name="Ma J."/>
        </authorList>
    </citation>
    <scope>NUCLEOTIDE SEQUENCE [LARGE SCALE GENOMIC DNA]</scope>
    <source>
        <strain evidence="3">CCM 8979</strain>
    </source>
</reference>
<keyword evidence="3" id="KW-1185">Reference proteome</keyword>
<sequence length="107" mass="11615">MLPIVAEYAILIFSILLGIATLANFKAYVSGNSWLKVSGALNLLSPLLIAVFLFLGTSTEIKIAVTCAAIILIGAAIMHGIAINNFHLKHHIIRITIFCLMLLLVWV</sequence>
<dbReference type="EMBL" id="JBHTOD010000008">
    <property type="protein sequence ID" value="MFD1456109.1"/>
    <property type="molecule type" value="Genomic_DNA"/>
</dbReference>
<organism evidence="2 3">
    <name type="scientific">Levilactobacillus lanxiensis</name>
    <dbReference type="NCBI Taxonomy" id="2799568"/>
    <lineage>
        <taxon>Bacteria</taxon>
        <taxon>Bacillati</taxon>
        <taxon>Bacillota</taxon>
        <taxon>Bacilli</taxon>
        <taxon>Lactobacillales</taxon>
        <taxon>Lactobacillaceae</taxon>
        <taxon>Levilactobacillus</taxon>
    </lineage>
</organism>
<name>A0ABW4D3M5_9LACO</name>
<evidence type="ECO:0008006" key="4">
    <source>
        <dbReference type="Google" id="ProtNLM"/>
    </source>
</evidence>
<evidence type="ECO:0000256" key="1">
    <source>
        <dbReference type="SAM" id="Phobius"/>
    </source>
</evidence>
<feature type="transmembrane region" description="Helical" evidence="1">
    <location>
        <begin position="37"/>
        <end position="55"/>
    </location>
</feature>
<feature type="transmembrane region" description="Helical" evidence="1">
    <location>
        <begin position="88"/>
        <end position="106"/>
    </location>
</feature>
<dbReference type="RefSeq" id="WP_203646147.1">
    <property type="nucleotide sequence ID" value="NZ_BOLN01000008.1"/>
</dbReference>
<protein>
    <recommendedName>
        <fullName evidence="4">EamA domain-containing protein</fullName>
    </recommendedName>
</protein>
<comment type="caution">
    <text evidence="2">The sequence shown here is derived from an EMBL/GenBank/DDBJ whole genome shotgun (WGS) entry which is preliminary data.</text>
</comment>